<dbReference type="Pfam" id="PF01522">
    <property type="entry name" value="Polysacc_deac_1"/>
    <property type="match status" value="2"/>
</dbReference>
<proteinExistence type="inferred from homology"/>
<comment type="similarity">
    <text evidence="2">Belongs to the polysaccharide deacetylase family.</text>
</comment>
<dbReference type="PROSITE" id="PS51677">
    <property type="entry name" value="NODB"/>
    <property type="match status" value="1"/>
</dbReference>
<dbReference type="Proteomes" id="UP001549047">
    <property type="component" value="Unassembled WGS sequence"/>
</dbReference>
<keyword evidence="8" id="KW-1185">Reference proteome</keyword>
<dbReference type="PANTHER" id="PTHR34216:SF7">
    <property type="entry name" value="POLY-BETA-1,6-N-ACETYL-D-GLUCOSAMINE N-DEACETYLASE"/>
    <property type="match status" value="1"/>
</dbReference>
<organism evidence="7 8">
    <name type="scientific">Rhizobium aquaticum</name>
    <dbReference type="NCBI Taxonomy" id="1549636"/>
    <lineage>
        <taxon>Bacteria</taxon>
        <taxon>Pseudomonadati</taxon>
        <taxon>Pseudomonadota</taxon>
        <taxon>Alphaproteobacteria</taxon>
        <taxon>Hyphomicrobiales</taxon>
        <taxon>Rhizobiaceae</taxon>
        <taxon>Rhizobium/Agrobacterium group</taxon>
        <taxon>Rhizobium</taxon>
    </lineage>
</organism>
<evidence type="ECO:0000256" key="3">
    <source>
        <dbReference type="ARBA" id="ARBA00020071"/>
    </source>
</evidence>
<sequence length="351" mass="38121">MTGGLKLLARQQAKRLGIAGGLEASAMLSSLGLGRSMAGRGVIFTLHHVRPHVPRACEPNRHLEVTPQFLDDAINAVLEDGYTPIALSQLPDWLRHGDPSKPVAIFTLDDGYRDNAIHAAPIFARHDVPYTVFVTRGLTERTHTLWWETLEALVNATPEIDYDFGNGVELVETATPHQKLAAYKRIGAGIIGCNEAEAIAQLNECARAYGVNADAIVRDLVMDRKELQALSSQPMAHLGAHTISHRAMAHLSREAAVDEMTASAIYVTGITGRRNRVFAYPYGFSEAVSKRDSDLALECGFDLAATTTPGTLTARALAHMGALPRVSLNGYYQKARYVKALASGIPFKLVN</sequence>
<gene>
    <name evidence="7" type="ORF">ABID16_003481</name>
</gene>
<feature type="domain" description="NodB homology" evidence="6">
    <location>
        <begin position="102"/>
        <end position="351"/>
    </location>
</feature>
<dbReference type="InterPro" id="IPR051398">
    <property type="entry name" value="Polysacch_Deacetylase"/>
</dbReference>
<accession>A0ABV2J3D9</accession>
<dbReference type="EMBL" id="JBEPMB010000006">
    <property type="protein sequence ID" value="MET3615138.1"/>
    <property type="molecule type" value="Genomic_DNA"/>
</dbReference>
<evidence type="ECO:0000313" key="8">
    <source>
        <dbReference type="Proteomes" id="UP001549047"/>
    </source>
</evidence>
<dbReference type="PANTHER" id="PTHR34216">
    <property type="match status" value="1"/>
</dbReference>
<dbReference type="RefSeq" id="WP_354557628.1">
    <property type="nucleotide sequence ID" value="NZ_JBEPMB010000006.1"/>
</dbReference>
<comment type="function">
    <text evidence="1">Is involved in generating a small heat-stable compound (Nod), an acylated oligomer of N-acetylglucosamine, that stimulates mitosis in various plant protoplasts.</text>
</comment>
<protein>
    <recommendedName>
        <fullName evidence="3">Chitooligosaccharide deacetylase</fullName>
    </recommendedName>
    <alternativeName>
        <fullName evidence="5">Nodulation protein B</fullName>
    </alternativeName>
</protein>
<dbReference type="Gene3D" id="3.20.20.370">
    <property type="entry name" value="Glycoside hydrolase/deacetylase"/>
    <property type="match status" value="1"/>
</dbReference>
<evidence type="ECO:0000256" key="5">
    <source>
        <dbReference type="ARBA" id="ARBA00032976"/>
    </source>
</evidence>
<comment type="caution">
    <text evidence="7">The sequence shown here is derived from an EMBL/GenBank/DDBJ whole genome shotgun (WGS) entry which is preliminary data.</text>
</comment>
<dbReference type="InterPro" id="IPR011330">
    <property type="entry name" value="Glyco_hydro/deAcase_b/a-brl"/>
</dbReference>
<dbReference type="InterPro" id="IPR002509">
    <property type="entry name" value="NODB_dom"/>
</dbReference>
<name>A0ABV2J3D9_9HYPH</name>
<evidence type="ECO:0000256" key="1">
    <source>
        <dbReference type="ARBA" id="ARBA00003236"/>
    </source>
</evidence>
<evidence type="ECO:0000313" key="7">
    <source>
        <dbReference type="EMBL" id="MET3615138.1"/>
    </source>
</evidence>
<evidence type="ECO:0000256" key="4">
    <source>
        <dbReference type="ARBA" id="ARBA00022729"/>
    </source>
</evidence>
<keyword evidence="4" id="KW-0732">Signal</keyword>
<reference evidence="7 8" key="1">
    <citation type="submission" date="2024-06" db="EMBL/GenBank/DDBJ databases">
        <title>Genomic Encyclopedia of Type Strains, Phase IV (KMG-IV): sequencing the most valuable type-strain genomes for metagenomic binning, comparative biology and taxonomic classification.</title>
        <authorList>
            <person name="Goeker M."/>
        </authorList>
    </citation>
    <scope>NUCLEOTIDE SEQUENCE [LARGE SCALE GENOMIC DNA]</scope>
    <source>
        <strain evidence="7 8">DSM 29780</strain>
    </source>
</reference>
<evidence type="ECO:0000256" key="2">
    <source>
        <dbReference type="ARBA" id="ARBA00010973"/>
    </source>
</evidence>
<dbReference type="SUPFAM" id="SSF88713">
    <property type="entry name" value="Glycoside hydrolase/deacetylase"/>
    <property type="match status" value="1"/>
</dbReference>
<evidence type="ECO:0000259" key="6">
    <source>
        <dbReference type="PROSITE" id="PS51677"/>
    </source>
</evidence>